<dbReference type="Proteomes" id="UP000516173">
    <property type="component" value="Chromosome"/>
</dbReference>
<dbReference type="GeneID" id="80347813"/>
<name>A0A7G1KQJ0_9NOCA</name>
<protein>
    <recommendedName>
        <fullName evidence="3">BrnT family toxin</fullName>
    </recommendedName>
</protein>
<keyword evidence="2" id="KW-1185">Reference proteome</keyword>
<accession>A0A7G1KQJ0</accession>
<evidence type="ECO:0000313" key="2">
    <source>
        <dbReference type="Proteomes" id="UP000516173"/>
    </source>
</evidence>
<evidence type="ECO:0000313" key="1">
    <source>
        <dbReference type="EMBL" id="BCK55504.1"/>
    </source>
</evidence>
<sequence length="92" mass="10834">MGFEWPDWAMAHLIGIETSEVRQILASTRRWPRWAADGSVAVLTLWGRTDAGRPLIVAARRQDSWTWLIIGAREMRADELRVFEQWEQENRR</sequence>
<reference evidence="1 2" key="1">
    <citation type="submission" date="2020-08" db="EMBL/GenBank/DDBJ databases">
        <title>Genome Sequencing of Nocardia wallacei strain FMUON74 and assembly.</title>
        <authorList>
            <person name="Toyokawa M."/>
            <person name="Uesaka K."/>
        </authorList>
    </citation>
    <scope>NUCLEOTIDE SEQUENCE [LARGE SCALE GENOMIC DNA]</scope>
    <source>
        <strain evidence="1 2">FMUON74</strain>
    </source>
</reference>
<gene>
    <name evidence="1" type="ORF">NWFMUON74_32760</name>
</gene>
<dbReference type="RefSeq" id="WP_187688604.1">
    <property type="nucleotide sequence ID" value="NZ_AP023396.1"/>
</dbReference>
<evidence type="ECO:0008006" key="3">
    <source>
        <dbReference type="Google" id="ProtNLM"/>
    </source>
</evidence>
<dbReference type="KEGG" id="nwl:NWFMUON74_32760"/>
<dbReference type="EMBL" id="AP023396">
    <property type="protein sequence ID" value="BCK55504.1"/>
    <property type="molecule type" value="Genomic_DNA"/>
</dbReference>
<proteinExistence type="predicted"/>
<organism evidence="1 2">
    <name type="scientific">Nocardia wallacei</name>
    <dbReference type="NCBI Taxonomy" id="480035"/>
    <lineage>
        <taxon>Bacteria</taxon>
        <taxon>Bacillati</taxon>
        <taxon>Actinomycetota</taxon>
        <taxon>Actinomycetes</taxon>
        <taxon>Mycobacteriales</taxon>
        <taxon>Nocardiaceae</taxon>
        <taxon>Nocardia</taxon>
    </lineage>
</organism>
<dbReference type="AlphaFoldDB" id="A0A7G1KQJ0"/>